<evidence type="ECO:0000313" key="1">
    <source>
        <dbReference type="EMBL" id="KES08258.1"/>
    </source>
</evidence>
<comment type="caution">
    <text evidence="1">The sequence shown here is derived from an EMBL/GenBank/DDBJ whole genome shotgun (WGS) entry which is preliminary data.</text>
</comment>
<name>A0A081XXI5_STRTO</name>
<gene>
    <name evidence="1" type="ORF">BU52_04345</name>
</gene>
<dbReference type="EMBL" id="JFCB01000002">
    <property type="protein sequence ID" value="KES08258.1"/>
    <property type="molecule type" value="Genomic_DNA"/>
</dbReference>
<dbReference type="Proteomes" id="UP000028341">
    <property type="component" value="Unassembled WGS sequence"/>
</dbReference>
<accession>A0A081XXI5</accession>
<evidence type="ECO:0000313" key="2">
    <source>
        <dbReference type="Proteomes" id="UP000028341"/>
    </source>
</evidence>
<proteinExistence type="predicted"/>
<keyword evidence="2" id="KW-1185">Reference proteome</keyword>
<sequence length="89" mass="9699">MHLLPPDRPVPETAVPAGLPRAFAAPWERVGLSAPIPVSDAARERRPVRVGGGKETARHRPRIAMVLPCPLSLAALLVATAPRRRARFW</sequence>
<organism evidence="1 2">
    <name type="scientific">Streptomyces toyocaensis</name>
    <dbReference type="NCBI Taxonomy" id="55952"/>
    <lineage>
        <taxon>Bacteria</taxon>
        <taxon>Bacillati</taxon>
        <taxon>Actinomycetota</taxon>
        <taxon>Actinomycetes</taxon>
        <taxon>Kitasatosporales</taxon>
        <taxon>Streptomycetaceae</taxon>
        <taxon>Streptomyces</taxon>
    </lineage>
</organism>
<reference evidence="1 2" key="1">
    <citation type="submission" date="2014-02" db="EMBL/GenBank/DDBJ databases">
        <title>The genome announcement of Streptomyces toyocaensis NRRL15009.</title>
        <authorList>
            <person name="Hong H.-J."/>
            <person name="Kwun M.J."/>
        </authorList>
    </citation>
    <scope>NUCLEOTIDE SEQUENCE [LARGE SCALE GENOMIC DNA]</scope>
    <source>
        <strain evidence="1 2">NRRL 15009</strain>
    </source>
</reference>
<dbReference type="RefSeq" id="WP_037928293.1">
    <property type="nucleotide sequence ID" value="NZ_JFCB01000002.1"/>
</dbReference>
<dbReference type="AlphaFoldDB" id="A0A081XXI5"/>
<dbReference type="eggNOG" id="COG2203">
    <property type="taxonomic scope" value="Bacteria"/>
</dbReference>
<protein>
    <submittedName>
        <fullName evidence="1">Uncharacterized protein</fullName>
    </submittedName>
</protein>
<dbReference type="STRING" id="55952.BU52_04345"/>